<dbReference type="AlphaFoldDB" id="A0A4U3L3U1"/>
<dbReference type="InterPro" id="IPR029044">
    <property type="entry name" value="Nucleotide-diphossugar_trans"/>
</dbReference>
<dbReference type="EMBL" id="SZQL01000008">
    <property type="protein sequence ID" value="TKK68207.1"/>
    <property type="molecule type" value="Genomic_DNA"/>
</dbReference>
<reference evidence="3 4" key="1">
    <citation type="submission" date="2019-05" db="EMBL/GenBank/DDBJ databases">
        <title>Panacibacter sp. strain 17mud1-8 Genome sequencing and assembly.</title>
        <authorList>
            <person name="Chhetri G."/>
        </authorList>
    </citation>
    <scope>NUCLEOTIDE SEQUENCE [LARGE SCALE GENOMIC DNA]</scope>
    <source>
        <strain evidence="3 4">17mud1-8</strain>
    </source>
</reference>
<organism evidence="3 4">
    <name type="scientific">Ilyomonas limi</name>
    <dbReference type="NCBI Taxonomy" id="2575867"/>
    <lineage>
        <taxon>Bacteria</taxon>
        <taxon>Pseudomonadati</taxon>
        <taxon>Bacteroidota</taxon>
        <taxon>Chitinophagia</taxon>
        <taxon>Chitinophagales</taxon>
        <taxon>Chitinophagaceae</taxon>
        <taxon>Ilyomonas</taxon>
    </lineage>
</organism>
<name>A0A4U3L3U1_9BACT</name>
<dbReference type="SUPFAM" id="SSF53448">
    <property type="entry name" value="Nucleotide-diphospho-sugar transferases"/>
    <property type="match status" value="1"/>
</dbReference>
<dbReference type="GO" id="GO:0016740">
    <property type="term" value="F:transferase activity"/>
    <property type="evidence" value="ECO:0007669"/>
    <property type="project" value="UniProtKB-KW"/>
</dbReference>
<keyword evidence="3" id="KW-0808">Transferase</keyword>
<accession>A0A4U3L3U1</accession>
<dbReference type="Pfam" id="PF00535">
    <property type="entry name" value="Glycos_transf_2"/>
    <property type="match status" value="1"/>
</dbReference>
<dbReference type="InterPro" id="IPR001173">
    <property type="entry name" value="Glyco_trans_2-like"/>
</dbReference>
<evidence type="ECO:0000313" key="3">
    <source>
        <dbReference type="EMBL" id="TKK68207.1"/>
    </source>
</evidence>
<dbReference type="CDD" id="cd02511">
    <property type="entry name" value="Beta4Glucosyltransferase"/>
    <property type="match status" value="1"/>
</dbReference>
<evidence type="ECO:0000259" key="2">
    <source>
        <dbReference type="Pfam" id="PF00535"/>
    </source>
</evidence>
<gene>
    <name evidence="3" type="ORF">FC093_11260</name>
</gene>
<dbReference type="RefSeq" id="WP_137261887.1">
    <property type="nucleotide sequence ID" value="NZ_SZQL01000008.1"/>
</dbReference>
<comment type="caution">
    <text evidence="3">The sequence shown here is derived from an EMBL/GenBank/DDBJ whole genome shotgun (WGS) entry which is preliminary data.</text>
</comment>
<evidence type="ECO:0000256" key="1">
    <source>
        <dbReference type="ARBA" id="ARBA00038494"/>
    </source>
</evidence>
<dbReference type="PANTHER" id="PTHR43630:SF2">
    <property type="entry name" value="GLYCOSYLTRANSFERASE"/>
    <property type="match status" value="1"/>
</dbReference>
<dbReference type="Gene3D" id="3.90.550.10">
    <property type="entry name" value="Spore Coat Polysaccharide Biosynthesis Protein SpsA, Chain A"/>
    <property type="match status" value="1"/>
</dbReference>
<feature type="domain" description="Glycosyltransferase 2-like" evidence="2">
    <location>
        <begin position="6"/>
        <end position="125"/>
    </location>
</feature>
<comment type="similarity">
    <text evidence="1">Belongs to the glycosyltransferase 2 family. WaaE/KdtX subfamily.</text>
</comment>
<sequence length="304" mass="36591">MSKSISVIVLTYNEEKHLERLLKSLVQIAADVYIIDSFSTDKTLAIAETYNCRIFQRKWINYADQFQWALDNCSIQTPWIMRMDADEYLEPKLIEEINHNITKMPEDTTGIYIRRKVIFKKKWIRYGGFYPHTLMRIWRIGVGSIEQRWMDEHIVLSEGKTTILKEHIVDENLNSINWWVNKHNSYAIREMIDLLNIKYHFLDTDLRLTQNESSQAKRKRILKEKVYSNISPGLRATCYFLYRYVVRFGFLDGYKGFIFHFMQGYWYRLLVDVNVMEFEDKLQHPNRDSITMLLERDYNFKLKC</sequence>
<protein>
    <submittedName>
        <fullName evidence="3">Glycosyltransferase family 2 protein</fullName>
    </submittedName>
</protein>
<dbReference type="PANTHER" id="PTHR43630">
    <property type="entry name" value="POLY-BETA-1,6-N-ACETYL-D-GLUCOSAMINE SYNTHASE"/>
    <property type="match status" value="1"/>
</dbReference>
<dbReference type="OrthoDB" id="9815923at2"/>
<dbReference type="Proteomes" id="UP000305848">
    <property type="component" value="Unassembled WGS sequence"/>
</dbReference>
<evidence type="ECO:0000313" key="4">
    <source>
        <dbReference type="Proteomes" id="UP000305848"/>
    </source>
</evidence>
<proteinExistence type="inferred from homology"/>
<keyword evidence="4" id="KW-1185">Reference proteome</keyword>